<evidence type="ECO:0000313" key="8">
    <source>
        <dbReference type="EMBL" id="CEJ87055.1"/>
    </source>
</evidence>
<dbReference type="Gene3D" id="4.10.240.10">
    <property type="entry name" value="Zn(2)-C6 fungal-type DNA-binding domain"/>
    <property type="match status" value="1"/>
</dbReference>
<protein>
    <recommendedName>
        <fullName evidence="7">Zn(2)-C6 fungal-type domain-containing protein</fullName>
    </recommendedName>
</protein>
<keyword evidence="2" id="KW-0862">Zinc</keyword>
<evidence type="ECO:0000256" key="3">
    <source>
        <dbReference type="ARBA" id="ARBA00023015"/>
    </source>
</evidence>
<evidence type="ECO:0000256" key="5">
    <source>
        <dbReference type="ARBA" id="ARBA00023163"/>
    </source>
</evidence>
<dbReference type="AlphaFoldDB" id="A0A0A1SUW4"/>
<name>A0A0A1SUW4_9HYPO</name>
<keyword evidence="1" id="KW-0479">Metal-binding</keyword>
<feature type="domain" description="Zn(2)-C6 fungal-type" evidence="7">
    <location>
        <begin position="33"/>
        <end position="63"/>
    </location>
</feature>
<evidence type="ECO:0000256" key="1">
    <source>
        <dbReference type="ARBA" id="ARBA00022723"/>
    </source>
</evidence>
<dbReference type="SUPFAM" id="SSF57701">
    <property type="entry name" value="Zn2/Cys6 DNA-binding domain"/>
    <property type="match status" value="1"/>
</dbReference>
<keyword evidence="9" id="KW-1185">Reference proteome</keyword>
<dbReference type="Pfam" id="PF00172">
    <property type="entry name" value="Zn_clus"/>
    <property type="match status" value="1"/>
</dbReference>
<gene>
    <name evidence="8" type="ORF">VHEMI04288</name>
</gene>
<dbReference type="OrthoDB" id="4936229at2759"/>
<dbReference type="InterPro" id="IPR001138">
    <property type="entry name" value="Zn2Cys6_DnaBD"/>
</dbReference>
<keyword evidence="3" id="KW-0805">Transcription regulation</keyword>
<dbReference type="PROSITE" id="PS00463">
    <property type="entry name" value="ZN2_CY6_FUNGAL_1"/>
    <property type="match status" value="1"/>
</dbReference>
<dbReference type="PANTHER" id="PTHR36206">
    <property type="entry name" value="ASPERCRYPTIN BIOSYNTHESIS CLUSTER-SPECIFIC TRANSCRIPTION REGULATOR ATNN-RELATED"/>
    <property type="match status" value="1"/>
</dbReference>
<evidence type="ECO:0000259" key="7">
    <source>
        <dbReference type="PROSITE" id="PS50048"/>
    </source>
</evidence>
<dbReference type="GO" id="GO:0000981">
    <property type="term" value="F:DNA-binding transcription factor activity, RNA polymerase II-specific"/>
    <property type="evidence" value="ECO:0007669"/>
    <property type="project" value="InterPro"/>
</dbReference>
<keyword evidence="6" id="KW-0539">Nucleus</keyword>
<dbReference type="PRINTS" id="PR00755">
    <property type="entry name" value="AFLATOXINBRP"/>
</dbReference>
<dbReference type="InterPro" id="IPR052360">
    <property type="entry name" value="Transcr_Regulatory_Proteins"/>
</dbReference>
<dbReference type="GO" id="GO:0008270">
    <property type="term" value="F:zinc ion binding"/>
    <property type="evidence" value="ECO:0007669"/>
    <property type="project" value="InterPro"/>
</dbReference>
<keyword evidence="5" id="KW-0804">Transcription</keyword>
<organism evidence="8 9">
    <name type="scientific">[Torrubiella] hemipterigena</name>
    <dbReference type="NCBI Taxonomy" id="1531966"/>
    <lineage>
        <taxon>Eukaryota</taxon>
        <taxon>Fungi</taxon>
        <taxon>Dikarya</taxon>
        <taxon>Ascomycota</taxon>
        <taxon>Pezizomycotina</taxon>
        <taxon>Sordariomycetes</taxon>
        <taxon>Hypocreomycetidae</taxon>
        <taxon>Hypocreales</taxon>
        <taxon>Clavicipitaceae</taxon>
        <taxon>Clavicipitaceae incertae sedis</taxon>
        <taxon>'Torrubiella' clade</taxon>
    </lineage>
</organism>
<dbReference type="GO" id="GO:0003677">
    <property type="term" value="F:DNA binding"/>
    <property type="evidence" value="ECO:0007669"/>
    <property type="project" value="UniProtKB-KW"/>
</dbReference>
<evidence type="ECO:0000256" key="2">
    <source>
        <dbReference type="ARBA" id="ARBA00022833"/>
    </source>
</evidence>
<dbReference type="CDD" id="cd00067">
    <property type="entry name" value="GAL4"/>
    <property type="match status" value="1"/>
</dbReference>
<dbReference type="Proteomes" id="UP000039046">
    <property type="component" value="Unassembled WGS sequence"/>
</dbReference>
<reference evidence="8 9" key="1">
    <citation type="journal article" date="2015" name="Genome Announc.">
        <title>Draft Genome Sequence and Gene Annotation of the Entomopathogenic Fungus Verticillium hemipterigenum.</title>
        <authorList>
            <person name="Horn F."/>
            <person name="Habel A."/>
            <person name="Scharf D.H."/>
            <person name="Dworschak J."/>
            <person name="Brakhage A.A."/>
            <person name="Guthke R."/>
            <person name="Hertweck C."/>
            <person name="Linde J."/>
        </authorList>
    </citation>
    <scope>NUCLEOTIDE SEQUENCE [LARGE SCALE GENOMIC DNA]</scope>
</reference>
<dbReference type="PROSITE" id="PS50048">
    <property type="entry name" value="ZN2_CY6_FUNGAL_2"/>
    <property type="match status" value="1"/>
</dbReference>
<dbReference type="SMART" id="SM00066">
    <property type="entry name" value="GAL4"/>
    <property type="match status" value="1"/>
</dbReference>
<dbReference type="InterPro" id="IPR036864">
    <property type="entry name" value="Zn2-C6_fun-type_DNA-bd_sf"/>
</dbReference>
<evidence type="ECO:0000256" key="6">
    <source>
        <dbReference type="ARBA" id="ARBA00023242"/>
    </source>
</evidence>
<proteinExistence type="predicted"/>
<sequence>MTYILASKGKNSVVVVPSRPVRQKRFTHKTKTGCAACRRRRIKCNEARPVCHRCVRSGLECVYPQSTAHIESSIPLFPQPSTTLCPIEVEPNGQEVDIFGAFRSSIVGMVGGSFNQSFWLVDVPRAAQMYPSIWHAAIALTAIHHCAKSDQGRIRYSAPGQPVSHLARNNQYTTALVHFNKSLRYLSEAVAQYRDNTPYMQKEMIIITNMIYIGICSILEDTKQTTQHRINLIRLLEHWRFGEDDPVSRHGVLTYDDLLSILLVIDGNMDASAELPHRQERPWAVQLPTHAGFTSTTQAYMGLLPFLYHRLYGKEHFRGPGFDGPGKFATRRRLLASYVAKLDHYERSTKYMTTHDLESLKTIRLILKVYGMKEELLRKETRESFVEEQRRIYPILGEIDELLAQTSPLAEPFSTTTPPVNFSLRPFCAIHLLLEVYMDGYVVRRSLELFQKWPFNDVGETSFLIHSLYLAKQKFEVGGPERTMSYQKSGLPINPTYPFGGLEEGEFDGCSGCECIAEVFVCIDHRVREHKVRTIESQQFALFRCVYESRNDLPWTSFLLDY</sequence>
<dbReference type="HOGENOM" id="CLU_011409_6_2_1"/>
<keyword evidence="4" id="KW-0238">DNA-binding</keyword>
<dbReference type="EMBL" id="CDHN01000002">
    <property type="protein sequence ID" value="CEJ87055.1"/>
    <property type="molecule type" value="Genomic_DNA"/>
</dbReference>
<evidence type="ECO:0000313" key="9">
    <source>
        <dbReference type="Proteomes" id="UP000039046"/>
    </source>
</evidence>
<accession>A0A0A1SUW4</accession>
<evidence type="ECO:0000256" key="4">
    <source>
        <dbReference type="ARBA" id="ARBA00023125"/>
    </source>
</evidence>
<dbReference type="PANTHER" id="PTHR36206:SF4">
    <property type="entry name" value="HYPOTHETICAL CONSERVED PROTEIN (EUROFUNG)-RELATED"/>
    <property type="match status" value="1"/>
</dbReference>